<comment type="caution">
    <text evidence="5">The sequence shown here is derived from an EMBL/GenBank/DDBJ whole genome shotgun (WGS) entry which is preliminary data.</text>
</comment>
<proteinExistence type="predicted"/>
<dbReference type="GO" id="GO:0016787">
    <property type="term" value="F:hydrolase activity"/>
    <property type="evidence" value="ECO:0007669"/>
    <property type="project" value="UniProtKB-KW"/>
</dbReference>
<feature type="domain" description="Teneurin NHL" evidence="4">
    <location>
        <begin position="62"/>
        <end position="149"/>
    </location>
</feature>
<dbReference type="Gene3D" id="2.120.10.30">
    <property type="entry name" value="TolB, C-terminal domain"/>
    <property type="match status" value="2"/>
</dbReference>
<evidence type="ECO:0000313" key="6">
    <source>
        <dbReference type="Proteomes" id="UP000320735"/>
    </source>
</evidence>
<feature type="domain" description="Teneurin NHL" evidence="4">
    <location>
        <begin position="264"/>
        <end position="318"/>
    </location>
</feature>
<dbReference type="InterPro" id="IPR001258">
    <property type="entry name" value="NHL_repeat"/>
</dbReference>
<dbReference type="PANTHER" id="PTHR46388:SF2">
    <property type="entry name" value="NHL REPEAT-CONTAINING PROTEIN 2"/>
    <property type="match status" value="1"/>
</dbReference>
<sequence>MRQRHLLAFVTVLAVALGVTEFALAGKISTVAGTGKPDNNADAGKGLRQNIGQPFGVELGPDGALYITEVLNHRVWRLDRKTKKLTVVAGNGQKGYSGDGGPATEAMLNEPYEVRFDADGNMFFVEMQNHLIRRVDAKTGIISTVAGTGQQGYAGDGGPAIEAQFSRPHSIALDDNGGLYVADIGNHRIRRVDLKTGIVDSIAGNGEKTLPTDGAAVKGKPILGPRALYIDGQTMWIALREGHSIWKLDLASGKIQHIAGTGEKGYSGDNGPALEATFNGPKGIAVGSNGDVFVCDTENQVIRKIDPRTGMIATVAGAGPDVAKYNGDNRPALTAGLARPHGICVSPSDEIFIGDTLSHRVREVQPYDVSVSTDRENARYETSEAVDFQIDVLKYGQPATSGRVNYTLTKDGLTALTVGRAELQGEPIHVRGVMPEPGFLRCVVKFTPDAGRSLTAIAAAAVSPEMIQPSLPTPEDFDEFWTMQKERLATVPATAEVTPVKSPDEKIEAFDVQVNCLGPTPVSGYLARPKNAAPNSLPALLYVHGAGVRSSSLGNAVEGARMGLLALDINAHGIANGRPAKFYRDLASGKLKNYRHDGRDSRDTSYFLGMYLRLMRAMDFLTAQPEWDGKILIVSGHSQGGGQSLVAAGLEPRVTAIAVGVPAMCDHSGRVINRINGWPKLVPTDDTGQPAPAALEASRYFDAVNFAAQTDADAILSIGFIDAVCPPTTNFAAYNQLRGEKQTVERPAMGHAAPQDIKDEFKQFIRNHIEKNK</sequence>
<dbReference type="Pfam" id="PF01436">
    <property type="entry name" value="NHL"/>
    <property type="match status" value="2"/>
</dbReference>
<organism evidence="5 6">
    <name type="scientific">Symmachiella macrocystis</name>
    <dbReference type="NCBI Taxonomy" id="2527985"/>
    <lineage>
        <taxon>Bacteria</taxon>
        <taxon>Pseudomonadati</taxon>
        <taxon>Planctomycetota</taxon>
        <taxon>Planctomycetia</taxon>
        <taxon>Planctomycetales</taxon>
        <taxon>Planctomycetaceae</taxon>
        <taxon>Symmachiella</taxon>
    </lineage>
</organism>
<dbReference type="RefSeq" id="WP_146371044.1">
    <property type="nucleotide sequence ID" value="NZ_SJPP01000001.1"/>
</dbReference>
<evidence type="ECO:0000259" key="4">
    <source>
        <dbReference type="Pfam" id="PF25021"/>
    </source>
</evidence>
<evidence type="ECO:0000313" key="5">
    <source>
        <dbReference type="EMBL" id="TWU13760.1"/>
    </source>
</evidence>
<dbReference type="SUPFAM" id="SSF53474">
    <property type="entry name" value="alpha/beta-Hydrolases"/>
    <property type="match status" value="1"/>
</dbReference>
<evidence type="ECO:0000256" key="2">
    <source>
        <dbReference type="PROSITE-ProRule" id="PRU00504"/>
    </source>
</evidence>
<dbReference type="AlphaFoldDB" id="A0A5C6BNM9"/>
<keyword evidence="1" id="KW-0677">Repeat</keyword>
<evidence type="ECO:0000256" key="1">
    <source>
        <dbReference type="ARBA" id="ARBA00022737"/>
    </source>
</evidence>
<dbReference type="InterPro" id="IPR008391">
    <property type="entry name" value="AXE1_dom"/>
</dbReference>
<dbReference type="EC" id="3.1.1.-" evidence="5"/>
<feature type="repeat" description="NHL" evidence="2">
    <location>
        <begin position="278"/>
        <end position="308"/>
    </location>
</feature>
<dbReference type="Proteomes" id="UP000320735">
    <property type="component" value="Unassembled WGS sequence"/>
</dbReference>
<keyword evidence="5" id="KW-0378">Hydrolase</keyword>
<feature type="repeat" description="NHL" evidence="2">
    <location>
        <begin position="164"/>
        <end position="195"/>
    </location>
</feature>
<reference evidence="5 6" key="1">
    <citation type="submission" date="2019-02" db="EMBL/GenBank/DDBJ databases">
        <title>Deep-cultivation of Planctomycetes and their phenomic and genomic characterization uncovers novel biology.</title>
        <authorList>
            <person name="Wiegand S."/>
            <person name="Jogler M."/>
            <person name="Boedeker C."/>
            <person name="Pinto D."/>
            <person name="Vollmers J."/>
            <person name="Rivas-Marin E."/>
            <person name="Kohn T."/>
            <person name="Peeters S.H."/>
            <person name="Heuer A."/>
            <person name="Rast P."/>
            <person name="Oberbeckmann S."/>
            <person name="Bunk B."/>
            <person name="Jeske O."/>
            <person name="Meyerdierks A."/>
            <person name="Storesund J.E."/>
            <person name="Kallscheuer N."/>
            <person name="Luecker S."/>
            <person name="Lage O.M."/>
            <person name="Pohl T."/>
            <person name="Merkel B.J."/>
            <person name="Hornburger P."/>
            <person name="Mueller R.-W."/>
            <person name="Bruemmer F."/>
            <person name="Labrenz M."/>
            <person name="Spormann A.M."/>
            <person name="Op Den Camp H."/>
            <person name="Overmann J."/>
            <person name="Amann R."/>
            <person name="Jetten M.S.M."/>
            <person name="Mascher T."/>
            <person name="Medema M.H."/>
            <person name="Devos D.P."/>
            <person name="Kaster A.-K."/>
            <person name="Ovreas L."/>
            <person name="Rohde M."/>
            <person name="Galperin M.Y."/>
            <person name="Jogler C."/>
        </authorList>
    </citation>
    <scope>NUCLEOTIDE SEQUENCE [LARGE SCALE GENOMIC DNA]</scope>
    <source>
        <strain evidence="5 6">CA54</strain>
    </source>
</reference>
<evidence type="ECO:0000259" key="3">
    <source>
        <dbReference type="Pfam" id="PF05448"/>
    </source>
</evidence>
<dbReference type="PANTHER" id="PTHR46388">
    <property type="entry name" value="NHL REPEAT-CONTAINING PROTEIN 2"/>
    <property type="match status" value="1"/>
</dbReference>
<dbReference type="PROSITE" id="PS51125">
    <property type="entry name" value="NHL"/>
    <property type="match status" value="2"/>
</dbReference>
<keyword evidence="6" id="KW-1185">Reference proteome</keyword>
<dbReference type="InterPro" id="IPR011042">
    <property type="entry name" value="6-blade_b-propeller_TolB-like"/>
</dbReference>
<feature type="domain" description="Acetyl xylan esterase" evidence="3">
    <location>
        <begin position="469"/>
        <end position="765"/>
    </location>
</feature>
<dbReference type="EMBL" id="SJPP01000001">
    <property type="protein sequence ID" value="TWU13760.1"/>
    <property type="molecule type" value="Genomic_DNA"/>
</dbReference>
<dbReference type="Pfam" id="PF05448">
    <property type="entry name" value="AXE1"/>
    <property type="match status" value="1"/>
</dbReference>
<dbReference type="SUPFAM" id="SSF101898">
    <property type="entry name" value="NHL repeat"/>
    <property type="match status" value="1"/>
</dbReference>
<dbReference type="Gene3D" id="3.40.50.1820">
    <property type="entry name" value="alpha/beta hydrolase"/>
    <property type="match status" value="1"/>
</dbReference>
<dbReference type="InterPro" id="IPR056822">
    <property type="entry name" value="TEN_NHL"/>
</dbReference>
<accession>A0A5C6BNM9</accession>
<dbReference type="Pfam" id="PF25021">
    <property type="entry name" value="TEN_NHL"/>
    <property type="match status" value="2"/>
</dbReference>
<gene>
    <name evidence="5" type="primary">axe7A</name>
    <name evidence="5" type="ORF">CA54_25950</name>
</gene>
<dbReference type="OrthoDB" id="9770528at2"/>
<dbReference type="InterPro" id="IPR029058">
    <property type="entry name" value="AB_hydrolase_fold"/>
</dbReference>
<protein>
    <submittedName>
        <fullName evidence="5">Acetyl esterase Axe7A</fullName>
        <ecNumber evidence="5">3.1.1.-</ecNumber>
    </submittedName>
</protein>
<name>A0A5C6BNM9_9PLAN</name>